<organism evidence="3 4">
    <name type="scientific">Armadillidium nasatum</name>
    <dbReference type="NCBI Taxonomy" id="96803"/>
    <lineage>
        <taxon>Eukaryota</taxon>
        <taxon>Metazoa</taxon>
        <taxon>Ecdysozoa</taxon>
        <taxon>Arthropoda</taxon>
        <taxon>Crustacea</taxon>
        <taxon>Multicrustacea</taxon>
        <taxon>Malacostraca</taxon>
        <taxon>Eumalacostraca</taxon>
        <taxon>Peracarida</taxon>
        <taxon>Isopoda</taxon>
        <taxon>Oniscidea</taxon>
        <taxon>Crinocheta</taxon>
        <taxon>Armadillidiidae</taxon>
        <taxon>Armadillidium</taxon>
    </lineage>
</organism>
<dbReference type="PANTHER" id="PTHR16193">
    <property type="entry name" value="TETRATRICOPEPTIDE REPEAT PROTEIN 27"/>
    <property type="match status" value="1"/>
</dbReference>
<dbReference type="OrthoDB" id="1936594at2759"/>
<keyword evidence="4" id="KW-1185">Reference proteome</keyword>
<sequence>MSDNFSIEKIILYPYWKQESSTDDEKFESSAILEKVSIGNYVEALKDEEALKALTFNVSDSISNRTSIHEFYKQNFTSYLEGGGRKAEEVLFSIGVSCLQLFVQNNFCGPLVGPPAHTLIPFLIPSDSNETETRDCALKELFIDTDGIYTMIALPELLIIARIVFFDLQENLSSFLTVDWWCFRYCIIHQKIADESSESLHDIMMKSIGRIEASKIISEEDRDICALFHLETVNGFLFYYDVKNAKEHVNKALNVLGMEIDLTGALGVRTKWQERKIAQLVAKVSYTNKHLTSEEQKGPFLLPTDLPKDVVLNDETRLNKIKFIEEDEDVIPNLRPVEQMALFGQFLLLRKSQAQDDQLTEQSKAYLVSILQYPKNWALQLSALLMRSKIESNETRAMERSLIQLEELVKAIQVEEPSRFERLKLIYSSSLLTHWNVQKELASMLIRLGLCEDRFRNF</sequence>
<gene>
    <name evidence="3" type="primary">TTC27</name>
    <name evidence="3" type="ORF">Anas_08525</name>
</gene>
<dbReference type="Proteomes" id="UP000326759">
    <property type="component" value="Unassembled WGS sequence"/>
</dbReference>
<dbReference type="AlphaFoldDB" id="A0A5N5TLM2"/>
<protein>
    <submittedName>
        <fullName evidence="3">Tetratricopeptide repeat protein 27</fullName>
    </submittedName>
</protein>
<dbReference type="PANTHER" id="PTHR16193:SF0">
    <property type="entry name" value="TETRATRICOPEPTIDE REPEAT PROTEIN 27"/>
    <property type="match status" value="1"/>
</dbReference>
<keyword evidence="1" id="KW-0677">Repeat</keyword>
<dbReference type="EMBL" id="SEYY01000519">
    <property type="protein sequence ID" value="KAB7507073.1"/>
    <property type="molecule type" value="Genomic_DNA"/>
</dbReference>
<dbReference type="InterPro" id="IPR044244">
    <property type="entry name" value="TTC27/Emw1"/>
</dbReference>
<evidence type="ECO:0000313" key="4">
    <source>
        <dbReference type="Proteomes" id="UP000326759"/>
    </source>
</evidence>
<keyword evidence="2" id="KW-0802">TPR repeat</keyword>
<accession>A0A5N5TLM2</accession>
<proteinExistence type="predicted"/>
<name>A0A5N5TLM2_9CRUS</name>
<evidence type="ECO:0000313" key="3">
    <source>
        <dbReference type="EMBL" id="KAB7507073.1"/>
    </source>
</evidence>
<evidence type="ECO:0000256" key="2">
    <source>
        <dbReference type="ARBA" id="ARBA00022803"/>
    </source>
</evidence>
<reference evidence="3 4" key="1">
    <citation type="journal article" date="2019" name="PLoS Biol.">
        <title>Sex chromosomes control vertical transmission of feminizing Wolbachia symbionts in an isopod.</title>
        <authorList>
            <person name="Becking T."/>
            <person name="Chebbi M.A."/>
            <person name="Giraud I."/>
            <person name="Moumen B."/>
            <person name="Laverre T."/>
            <person name="Caubet Y."/>
            <person name="Peccoud J."/>
            <person name="Gilbert C."/>
            <person name="Cordaux R."/>
        </authorList>
    </citation>
    <scope>NUCLEOTIDE SEQUENCE [LARGE SCALE GENOMIC DNA]</scope>
    <source>
        <strain evidence="3">ANa2</strain>
        <tissue evidence="3">Whole body excluding digestive tract and cuticle</tissue>
    </source>
</reference>
<evidence type="ECO:0000256" key="1">
    <source>
        <dbReference type="ARBA" id="ARBA00022737"/>
    </source>
</evidence>
<comment type="caution">
    <text evidence="3">The sequence shown here is derived from an EMBL/GenBank/DDBJ whole genome shotgun (WGS) entry which is preliminary data.</text>
</comment>